<dbReference type="Gene3D" id="1.25.40.10">
    <property type="entry name" value="Tetratricopeptide repeat domain"/>
    <property type="match status" value="1"/>
</dbReference>
<reference evidence="2" key="1">
    <citation type="journal article" date="2019" name="Int. J. Syst. Evol. Microbiol.">
        <title>The Global Catalogue of Microorganisms (GCM) 10K type strain sequencing project: providing services to taxonomists for standard genome sequencing and annotation.</title>
        <authorList>
            <consortium name="The Broad Institute Genomics Platform"/>
            <consortium name="The Broad Institute Genome Sequencing Center for Infectious Disease"/>
            <person name="Wu L."/>
            <person name="Ma J."/>
        </authorList>
    </citation>
    <scope>NUCLEOTIDE SEQUENCE [LARGE SCALE GENOMIC DNA]</scope>
    <source>
        <strain evidence="2">CGMCC 4.7466</strain>
    </source>
</reference>
<dbReference type="InterPro" id="IPR011990">
    <property type="entry name" value="TPR-like_helical_dom_sf"/>
</dbReference>
<proteinExistence type="predicted"/>
<sequence>MNNMDRIRELLQFAEEEPENPFNIYALALEYQNQDKEKASFYFNKLLEEHKNYLPTYYHAAAFYASEGNISLANKLYLEGLALAKRQNNQHAKKELDNAYLNFQLENE</sequence>
<dbReference type="SUPFAM" id="SSF48452">
    <property type="entry name" value="TPR-like"/>
    <property type="match status" value="1"/>
</dbReference>
<comment type="caution">
    <text evidence="1">The sequence shown here is derived from an EMBL/GenBank/DDBJ whole genome shotgun (WGS) entry which is preliminary data.</text>
</comment>
<protein>
    <submittedName>
        <fullName evidence="1">Tetratricopeptide repeat protein</fullName>
    </submittedName>
</protein>
<name>A0ABV9T443_9BACT</name>
<dbReference type="Proteomes" id="UP001595818">
    <property type="component" value="Unassembled WGS sequence"/>
</dbReference>
<dbReference type="EMBL" id="JBHSJJ010000008">
    <property type="protein sequence ID" value="MFC4872975.1"/>
    <property type="molecule type" value="Genomic_DNA"/>
</dbReference>
<gene>
    <name evidence="1" type="ORF">ACFPFU_14855</name>
</gene>
<evidence type="ECO:0000313" key="1">
    <source>
        <dbReference type="EMBL" id="MFC4872975.1"/>
    </source>
</evidence>
<organism evidence="1 2">
    <name type="scientific">Negadavirga shengliensis</name>
    <dbReference type="NCBI Taxonomy" id="1389218"/>
    <lineage>
        <taxon>Bacteria</taxon>
        <taxon>Pseudomonadati</taxon>
        <taxon>Bacteroidota</taxon>
        <taxon>Cytophagia</taxon>
        <taxon>Cytophagales</taxon>
        <taxon>Cyclobacteriaceae</taxon>
        <taxon>Negadavirga</taxon>
    </lineage>
</organism>
<evidence type="ECO:0000313" key="2">
    <source>
        <dbReference type="Proteomes" id="UP001595818"/>
    </source>
</evidence>
<accession>A0ABV9T443</accession>
<keyword evidence="2" id="KW-1185">Reference proteome</keyword>